<dbReference type="InterPro" id="IPR041522">
    <property type="entry name" value="CdaR_GGDEF"/>
</dbReference>
<dbReference type="PROSITE" id="PS50110">
    <property type="entry name" value="RESPONSE_REGULATORY"/>
    <property type="match status" value="1"/>
</dbReference>
<organism evidence="11 12">
    <name type="scientific">Paenibacillus etheri</name>
    <dbReference type="NCBI Taxonomy" id="1306852"/>
    <lineage>
        <taxon>Bacteria</taxon>
        <taxon>Bacillati</taxon>
        <taxon>Bacillota</taxon>
        <taxon>Bacilli</taxon>
        <taxon>Bacillales</taxon>
        <taxon>Paenibacillaceae</taxon>
        <taxon>Paenibacillus</taxon>
    </lineage>
</organism>
<protein>
    <recommendedName>
        <fullName evidence="13">Two-component system response regulator</fullName>
    </recommendedName>
</protein>
<comment type="subcellular location">
    <subcellularLocation>
        <location evidence="1">Cytoplasm</location>
    </subcellularLocation>
</comment>
<keyword evidence="2" id="KW-0963">Cytoplasm</keyword>
<dbReference type="Pfam" id="PF12833">
    <property type="entry name" value="HTH_18"/>
    <property type="match status" value="1"/>
</dbReference>
<evidence type="ECO:0000256" key="3">
    <source>
        <dbReference type="ARBA" id="ARBA00022553"/>
    </source>
</evidence>
<evidence type="ECO:0000259" key="9">
    <source>
        <dbReference type="PROSITE" id="PS01124"/>
    </source>
</evidence>
<evidence type="ECO:0000256" key="4">
    <source>
        <dbReference type="ARBA" id="ARBA00023012"/>
    </source>
</evidence>
<feature type="domain" description="HTH araC/xylS-type" evidence="9">
    <location>
        <begin position="420"/>
        <end position="518"/>
    </location>
</feature>
<feature type="domain" description="Response regulatory" evidence="10">
    <location>
        <begin position="3"/>
        <end position="122"/>
    </location>
</feature>
<dbReference type="SUPFAM" id="SSF52172">
    <property type="entry name" value="CheY-like"/>
    <property type="match status" value="1"/>
</dbReference>
<dbReference type="GO" id="GO:0005737">
    <property type="term" value="C:cytoplasm"/>
    <property type="evidence" value="ECO:0007669"/>
    <property type="project" value="UniProtKB-SubCell"/>
</dbReference>
<reference evidence="11 12" key="1">
    <citation type="journal article" date="2015" name="Int. Biodeterior. Biodegradation">
        <title>Physiological and genetic screening methods for the isolation of methyl tert-butyl ether-degrading bacteria for bioremediation purposes.</title>
        <authorList>
            <person name="Guisado I.M."/>
            <person name="Purswani J."/>
            <person name="Gonzalez Lopez J."/>
            <person name="Pozo C."/>
        </authorList>
    </citation>
    <scope>NUCLEOTIDE SEQUENCE [LARGE SCALE GENOMIC DNA]</scope>
    <source>
        <strain evidence="11 12">SH7</strain>
    </source>
</reference>
<name>A0A0W1B2G6_9BACL</name>
<evidence type="ECO:0000256" key="7">
    <source>
        <dbReference type="ARBA" id="ARBA00023163"/>
    </source>
</evidence>
<proteinExistence type="predicted"/>
<evidence type="ECO:0000256" key="6">
    <source>
        <dbReference type="ARBA" id="ARBA00023125"/>
    </source>
</evidence>
<evidence type="ECO:0000313" key="12">
    <source>
        <dbReference type="Proteomes" id="UP000054709"/>
    </source>
</evidence>
<dbReference type="InterPro" id="IPR011006">
    <property type="entry name" value="CheY-like_superfamily"/>
</dbReference>
<sequence>MHNILIVDDEPLILEGLRSVIEWEDYGLRIAGQAGNGEEALEFLHSHNEAIDILITDITMPKLTGLELIQQIKSFDSEMRFIILSGYEQFEYLKAGMSLGIENYILKPINIKELESTIEQIVEVLNQEDVEQFHAKEDQQVLRNNILNRWVTGNIDRQELLHRSKVLNISLDCSCFTVAAIRLITEHEEDESQHKLHPNQLMEECYRIAVQSVADRGTVIVFIDMEGDLVLIVAESAEDENKEAMYCMLEQVQCEIMHELGKSVWITIGSKEYTFQEVPQSYKKAKSLYVDHLMLPGYPIIDVDQLSKMVLHEEKLEIDYEAFTKLLLSGEREAANQFIAETFQKLFGCGVITRIDNYNVAIELMLIAKNMEKNCNFSAVFNPLLRIHTIEQLLHHVQESVNETLDQLSLVSDELSPNMRYMVDQVSKHYREELSLKTISQRMNMHPTYLGQLFQKEMGRSFSDYVNQFRIEKARQLLLQTTLLTNEIAAEVGYLDPAYFYRQFKKTVGISPTELRNMYKKEKA</sequence>
<dbReference type="SUPFAM" id="SSF46689">
    <property type="entry name" value="Homeodomain-like"/>
    <property type="match status" value="2"/>
</dbReference>
<comment type="caution">
    <text evidence="11">The sequence shown here is derived from an EMBL/GenBank/DDBJ whole genome shotgun (WGS) entry which is preliminary data.</text>
</comment>
<dbReference type="InterPro" id="IPR018060">
    <property type="entry name" value="HTH_AraC"/>
</dbReference>
<keyword evidence="6" id="KW-0238">DNA-binding</keyword>
<gene>
    <name evidence="11" type="ORF">UQ64_08275</name>
</gene>
<dbReference type="InterPro" id="IPR001789">
    <property type="entry name" value="Sig_transdc_resp-reg_receiver"/>
</dbReference>
<evidence type="ECO:0000256" key="2">
    <source>
        <dbReference type="ARBA" id="ARBA00022490"/>
    </source>
</evidence>
<accession>A0A0W1B2G6</accession>
<dbReference type="EMBL" id="LCZJ02000017">
    <property type="protein sequence ID" value="KTD87750.1"/>
    <property type="molecule type" value="Genomic_DNA"/>
</dbReference>
<dbReference type="InterPro" id="IPR009057">
    <property type="entry name" value="Homeodomain-like_sf"/>
</dbReference>
<keyword evidence="4" id="KW-0902">Two-component regulatory system</keyword>
<evidence type="ECO:0000256" key="8">
    <source>
        <dbReference type="PROSITE-ProRule" id="PRU00169"/>
    </source>
</evidence>
<dbReference type="PANTHER" id="PTHR42713">
    <property type="entry name" value="HISTIDINE KINASE-RELATED"/>
    <property type="match status" value="1"/>
</dbReference>
<dbReference type="PANTHER" id="PTHR42713:SF3">
    <property type="entry name" value="TRANSCRIPTIONAL REGULATORY PROTEIN HPTR"/>
    <property type="match status" value="1"/>
</dbReference>
<dbReference type="Pfam" id="PF00072">
    <property type="entry name" value="Response_reg"/>
    <property type="match status" value="1"/>
</dbReference>
<keyword evidence="3 8" id="KW-0597">Phosphoprotein</keyword>
<dbReference type="InterPro" id="IPR051552">
    <property type="entry name" value="HptR"/>
</dbReference>
<dbReference type="GO" id="GO:0000160">
    <property type="term" value="P:phosphorelay signal transduction system"/>
    <property type="evidence" value="ECO:0007669"/>
    <property type="project" value="UniProtKB-KW"/>
</dbReference>
<dbReference type="GO" id="GO:0043565">
    <property type="term" value="F:sequence-specific DNA binding"/>
    <property type="evidence" value="ECO:0007669"/>
    <property type="project" value="InterPro"/>
</dbReference>
<keyword evidence="12" id="KW-1185">Reference proteome</keyword>
<evidence type="ECO:0008006" key="13">
    <source>
        <dbReference type="Google" id="ProtNLM"/>
    </source>
</evidence>
<evidence type="ECO:0000256" key="1">
    <source>
        <dbReference type="ARBA" id="ARBA00004496"/>
    </source>
</evidence>
<evidence type="ECO:0000313" key="11">
    <source>
        <dbReference type="EMBL" id="KTD87750.1"/>
    </source>
</evidence>
<dbReference type="OrthoDB" id="342399at2"/>
<feature type="modified residue" description="4-aspartylphosphate" evidence="8">
    <location>
        <position position="57"/>
    </location>
</feature>
<dbReference type="RefSeq" id="WP_060622405.1">
    <property type="nucleotide sequence ID" value="NZ_LCZJ02000017.1"/>
</dbReference>
<dbReference type="Pfam" id="PF17853">
    <property type="entry name" value="GGDEF_2"/>
    <property type="match status" value="1"/>
</dbReference>
<dbReference type="SMART" id="SM00342">
    <property type="entry name" value="HTH_ARAC"/>
    <property type="match status" value="1"/>
</dbReference>
<dbReference type="CDD" id="cd17536">
    <property type="entry name" value="REC_YesN-like"/>
    <property type="match status" value="1"/>
</dbReference>
<evidence type="ECO:0000256" key="5">
    <source>
        <dbReference type="ARBA" id="ARBA00023015"/>
    </source>
</evidence>
<dbReference type="Gene3D" id="3.40.50.2300">
    <property type="match status" value="1"/>
</dbReference>
<dbReference type="AlphaFoldDB" id="A0A0W1B2G6"/>
<dbReference type="Gene3D" id="1.10.10.60">
    <property type="entry name" value="Homeodomain-like"/>
    <property type="match status" value="2"/>
</dbReference>
<keyword evidence="7" id="KW-0804">Transcription</keyword>
<dbReference type="PROSITE" id="PS01124">
    <property type="entry name" value="HTH_ARAC_FAMILY_2"/>
    <property type="match status" value="1"/>
</dbReference>
<dbReference type="Proteomes" id="UP000054709">
    <property type="component" value="Unassembled WGS sequence"/>
</dbReference>
<dbReference type="SMART" id="SM00448">
    <property type="entry name" value="REC"/>
    <property type="match status" value="1"/>
</dbReference>
<dbReference type="GO" id="GO:0003700">
    <property type="term" value="F:DNA-binding transcription factor activity"/>
    <property type="evidence" value="ECO:0007669"/>
    <property type="project" value="InterPro"/>
</dbReference>
<keyword evidence="5" id="KW-0805">Transcription regulation</keyword>
<evidence type="ECO:0000259" key="10">
    <source>
        <dbReference type="PROSITE" id="PS50110"/>
    </source>
</evidence>